<dbReference type="InterPro" id="IPR036112">
    <property type="entry name" value="ComA_synth_sf"/>
</dbReference>
<comment type="similarity">
    <text evidence="1">Belongs to the phosphosulfolactate synthase family.</text>
</comment>
<dbReference type="InterPro" id="IPR003830">
    <property type="entry name" value="ComA_synth"/>
</dbReference>
<evidence type="ECO:0000256" key="1">
    <source>
        <dbReference type="ARBA" id="ARBA00010424"/>
    </source>
</evidence>
<evidence type="ECO:0000313" key="2">
    <source>
        <dbReference type="EMBL" id="MDJ1504138.1"/>
    </source>
</evidence>
<dbReference type="RefSeq" id="WP_314515091.1">
    <property type="nucleotide sequence ID" value="NZ_JASJOU010000010.1"/>
</dbReference>
<dbReference type="AlphaFoldDB" id="A0AAE3UIU1"/>
<gene>
    <name evidence="2" type="ORF">QNI22_25980</name>
</gene>
<dbReference type="PANTHER" id="PTHR48413:SF1">
    <property type="entry name" value="PROTEIN HEAT-STRESS-ASSOCIATED 32"/>
    <property type="match status" value="1"/>
</dbReference>
<dbReference type="Pfam" id="PF02679">
    <property type="entry name" value="ComA"/>
    <property type="match status" value="1"/>
</dbReference>
<sequence length="259" mass="29499">MKNYELKHLPDRSEKPRDFGLTMAMDKGLSLRETEDFIETSGEYVDVVKLGWATSFVTPKLKEKINLYKEAGLPVYFGGTLFEAFIIRNQFEDYLRVLDKYELTYAEVSDGSIDMNHDEKCEYINKLAQRATVLSEVGSKDDQKIIPPYKWIALMQKELDAGAWKVIGEARESGNVGLFRSTGEVRSGLVEEILTKIPSEKILWEAPQKAQQVWFIKLLGANVNLGNIAPNEIIPLETIRLGLRGDTFMHFLDMEKIGK</sequence>
<name>A0AAE3UIU1_9BACT</name>
<evidence type="ECO:0000313" key="3">
    <source>
        <dbReference type="Proteomes" id="UP001232063"/>
    </source>
</evidence>
<proteinExistence type="inferred from homology"/>
<dbReference type="Gene3D" id="3.20.20.70">
    <property type="entry name" value="Aldolase class I"/>
    <property type="match status" value="1"/>
</dbReference>
<dbReference type="Proteomes" id="UP001232063">
    <property type="component" value="Unassembled WGS sequence"/>
</dbReference>
<dbReference type="PANTHER" id="PTHR48413">
    <property type="match status" value="1"/>
</dbReference>
<reference evidence="2" key="1">
    <citation type="submission" date="2023-05" db="EMBL/GenBank/DDBJ databases">
        <authorList>
            <person name="Zhang X."/>
        </authorList>
    </citation>
    <scope>NUCLEOTIDE SEQUENCE</scope>
    <source>
        <strain evidence="2">BD1B2-1</strain>
    </source>
</reference>
<protein>
    <submittedName>
        <fullName evidence="2">Phosphosulfolactate synthase</fullName>
    </submittedName>
</protein>
<accession>A0AAE3UIU1</accession>
<organism evidence="2 3">
    <name type="scientific">Xanthocytophaga agilis</name>
    <dbReference type="NCBI Taxonomy" id="3048010"/>
    <lineage>
        <taxon>Bacteria</taxon>
        <taxon>Pseudomonadati</taxon>
        <taxon>Bacteroidota</taxon>
        <taxon>Cytophagia</taxon>
        <taxon>Cytophagales</taxon>
        <taxon>Rhodocytophagaceae</taxon>
        <taxon>Xanthocytophaga</taxon>
    </lineage>
</organism>
<keyword evidence="3" id="KW-1185">Reference proteome</keyword>
<dbReference type="InterPro" id="IPR013785">
    <property type="entry name" value="Aldolase_TIM"/>
</dbReference>
<comment type="caution">
    <text evidence="2">The sequence shown here is derived from an EMBL/GenBank/DDBJ whole genome shotgun (WGS) entry which is preliminary data.</text>
</comment>
<dbReference type="EMBL" id="JASJOU010000010">
    <property type="protein sequence ID" value="MDJ1504138.1"/>
    <property type="molecule type" value="Genomic_DNA"/>
</dbReference>
<dbReference type="SUPFAM" id="SSF102110">
    <property type="entry name" value="(2r)-phospho-3-sulfolactate synthase ComA"/>
    <property type="match status" value="1"/>
</dbReference>